<reference evidence="2" key="1">
    <citation type="submission" date="2021-02" db="EMBL/GenBank/DDBJ databases">
        <authorList>
            <person name="Dougan E. K."/>
            <person name="Rhodes N."/>
            <person name="Thang M."/>
            <person name="Chan C."/>
        </authorList>
    </citation>
    <scope>NUCLEOTIDE SEQUENCE</scope>
</reference>
<evidence type="ECO:0000313" key="3">
    <source>
        <dbReference type="Proteomes" id="UP000649617"/>
    </source>
</evidence>
<evidence type="ECO:0000313" key="2">
    <source>
        <dbReference type="EMBL" id="CAE7731176.1"/>
    </source>
</evidence>
<proteinExistence type="predicted"/>
<dbReference type="Proteomes" id="UP000649617">
    <property type="component" value="Unassembled WGS sequence"/>
</dbReference>
<dbReference type="OrthoDB" id="411053at2759"/>
<feature type="compositionally biased region" description="Basic and acidic residues" evidence="1">
    <location>
        <begin position="249"/>
        <end position="271"/>
    </location>
</feature>
<comment type="caution">
    <text evidence="2">The sequence shown here is derived from an EMBL/GenBank/DDBJ whole genome shotgun (WGS) entry which is preliminary data.</text>
</comment>
<feature type="non-terminal residue" evidence="2">
    <location>
        <position position="1"/>
    </location>
</feature>
<evidence type="ECO:0000256" key="1">
    <source>
        <dbReference type="SAM" id="MobiDB-lite"/>
    </source>
</evidence>
<dbReference type="SUPFAM" id="SSF56672">
    <property type="entry name" value="DNA/RNA polymerases"/>
    <property type="match status" value="1"/>
</dbReference>
<dbReference type="AlphaFoldDB" id="A0A812XJ51"/>
<name>A0A812XJ51_SYMPI</name>
<feature type="compositionally biased region" description="Low complexity" evidence="1">
    <location>
        <begin position="281"/>
        <end position="294"/>
    </location>
</feature>
<keyword evidence="3" id="KW-1185">Reference proteome</keyword>
<dbReference type="InterPro" id="IPR043502">
    <property type="entry name" value="DNA/RNA_pol_sf"/>
</dbReference>
<feature type="region of interest" description="Disordered" evidence="1">
    <location>
        <begin position="249"/>
        <end position="302"/>
    </location>
</feature>
<protein>
    <submittedName>
        <fullName evidence="2">GDCSH protein</fullName>
    </submittedName>
</protein>
<sequence length="1023" mass="115225">VMANLFNDAGVADVEAFEWIVADTARSDFGTAVPDEMIQDGVLLRDSALVEIEGEEVFCCRVPVANKAAWILSREATKGDSRLLGDFRDGQGKRYLEFRAGVTKMMNAKMDDWPLAGPRAVLEFLKAVREGASDLATYHLNWSQSSGVSFFGSAVHEHRVLCDILRVGISIDQVDLSNLLCAELAVRRLIQIEMAVARNPSCPDYSGLDLVMEQPVGASGQAVTMDFTNWISSKLKERANVQKQARLYREEFGGRRGRGSGDKGGHDDKGRGRGRGRGKQGKSSAGDSSGAGPSTRVLNGCPKRILVGPGALRGLPSREARTVNALNRLAGYKFETPLPQHAHRPPTAVQEKLLEHVRSAFEEAGPIPEGMSADSALRDLMSSINLYDGEPGHLASYDPEKLKILGSRIQPRPLHELLPPHVLPLFHRRHAHIERSPEEFESFKRENPGLCPKQPHWDPKLRNDAAARLDFFKRLYRAGILSFRKRIRSKVGVFFVKKKDPGAIRMIIDARITNCHHRRPPVTRLGSAANYIDLDLSEELMGNQRDHRANLGWGSEMDVSDCFYRFEIKEMASWFGIDSPSRVGYWNDNGFGLQTVYDEDLTRHVPVTESDILYPVIAVMPMGWTWALFFANESVASIVRECSLQASREMREKLPVPQLDDVSTLTSTYVDNVAIVGRTKEDVARRVAEVDRAFAEKRIPIVWTYDEPVRVLETVGCIVDFESKILKNKPHRLWRVHLAGVALTRRSKVRTRVVEVWLGHATSVMRLCPALLSVFDKIYRFVRISDERRIPLWPAVRSEITMACNLVWLCRADLGSAFVKQVDMGDSANHGYAMMTAQASAQQLREACRFREKWRYMAMPDSVKEIVRSHGAASGNKAIYEFGHLESALRSPNPARTCDGLGLETNYASWLQDALREGSWLKTSSIISQFWARKTMREDVECPALVPPLDPMLVDKDNFSLLWAKRWKRTSEHIGMKEDSIAYVELQVRYRPAWASDGGRHDMFNAYFPFYAFYIFHKPSGYS</sequence>
<organism evidence="2 3">
    <name type="scientific">Symbiodinium pilosum</name>
    <name type="common">Dinoflagellate</name>
    <dbReference type="NCBI Taxonomy" id="2952"/>
    <lineage>
        <taxon>Eukaryota</taxon>
        <taxon>Sar</taxon>
        <taxon>Alveolata</taxon>
        <taxon>Dinophyceae</taxon>
        <taxon>Suessiales</taxon>
        <taxon>Symbiodiniaceae</taxon>
        <taxon>Symbiodinium</taxon>
    </lineage>
</organism>
<dbReference type="EMBL" id="CAJNIZ010045834">
    <property type="protein sequence ID" value="CAE7731176.1"/>
    <property type="molecule type" value="Genomic_DNA"/>
</dbReference>
<gene>
    <name evidence="2" type="primary">GDCSH</name>
    <name evidence="2" type="ORF">SPIL2461_LOCUS20979</name>
</gene>
<accession>A0A812XJ51</accession>